<feature type="coiled-coil region" evidence="13">
    <location>
        <begin position="263"/>
        <end position="290"/>
    </location>
</feature>
<dbReference type="Gene3D" id="1.10.30.50">
    <property type="match status" value="1"/>
</dbReference>
<keyword evidence="7" id="KW-0694">RNA-binding</keyword>
<dbReference type="GO" id="GO:0051607">
    <property type="term" value="P:defense response to virus"/>
    <property type="evidence" value="ECO:0007669"/>
    <property type="project" value="UniProtKB-KW"/>
</dbReference>
<evidence type="ECO:0000256" key="9">
    <source>
        <dbReference type="ARBA" id="ARBA00023125"/>
    </source>
</evidence>
<keyword evidence="8" id="KW-0051">Antiviral defense</keyword>
<keyword evidence="13" id="KW-0175">Coiled coil</keyword>
<dbReference type="InterPro" id="IPR041383">
    <property type="entry name" value="RuvC_III"/>
</dbReference>
<dbReference type="AlphaFoldDB" id="A0A3G8WF65"/>
<dbReference type="EMBL" id="CP034171">
    <property type="protein sequence ID" value="AZI19762.1"/>
    <property type="molecule type" value="Genomic_DNA"/>
</dbReference>
<keyword evidence="10" id="KW-0464">Manganese</keyword>
<protein>
    <recommendedName>
        <fullName evidence="14">HNH Cas9-type domain-containing protein</fullName>
    </recommendedName>
</protein>
<evidence type="ECO:0000256" key="4">
    <source>
        <dbReference type="ARBA" id="ARBA00022759"/>
    </source>
</evidence>
<dbReference type="InterPro" id="IPR003615">
    <property type="entry name" value="HNH_nuc"/>
</dbReference>
<evidence type="ECO:0000313" key="16">
    <source>
        <dbReference type="Proteomes" id="UP000282297"/>
    </source>
</evidence>
<accession>A0A3G8WF65</accession>
<keyword evidence="6" id="KW-0460">Magnesium</keyword>
<evidence type="ECO:0000256" key="5">
    <source>
        <dbReference type="ARBA" id="ARBA00022801"/>
    </source>
</evidence>
<evidence type="ECO:0000259" key="14">
    <source>
        <dbReference type="PROSITE" id="PS51749"/>
    </source>
</evidence>
<feature type="domain" description="HNH Cas9-type" evidence="14">
    <location>
        <begin position="138"/>
        <end position="314"/>
    </location>
</feature>
<dbReference type="GO" id="GO:0016787">
    <property type="term" value="F:hydrolase activity"/>
    <property type="evidence" value="ECO:0007669"/>
    <property type="project" value="UniProtKB-KW"/>
</dbReference>
<evidence type="ECO:0000256" key="2">
    <source>
        <dbReference type="ARBA" id="ARBA00022722"/>
    </source>
</evidence>
<dbReference type="InterPro" id="IPR036397">
    <property type="entry name" value="RNaseH_sf"/>
</dbReference>
<keyword evidence="9 12" id="KW-0238">DNA-binding</keyword>
<dbReference type="Pfam" id="PF18541">
    <property type="entry name" value="RuvC_III"/>
    <property type="match status" value="1"/>
</dbReference>
<dbReference type="PROSITE" id="PS51749">
    <property type="entry name" value="HNH_CAS9"/>
    <property type="match status" value="1"/>
</dbReference>
<evidence type="ECO:0000256" key="7">
    <source>
        <dbReference type="ARBA" id="ARBA00022884"/>
    </source>
</evidence>
<gene>
    <name evidence="15" type="ORF">EIH08_02585</name>
</gene>
<keyword evidence="2 12" id="KW-0540">Nuclease</keyword>
<evidence type="ECO:0000256" key="6">
    <source>
        <dbReference type="ARBA" id="ARBA00022842"/>
    </source>
</evidence>
<dbReference type="Proteomes" id="UP000282297">
    <property type="component" value="Chromosome"/>
</dbReference>
<evidence type="ECO:0000256" key="11">
    <source>
        <dbReference type="ARBA" id="ARBA00046380"/>
    </source>
</evidence>
<comment type="subunit">
    <text evidence="11">Monomer. Binds crRNA and tracrRNA.</text>
</comment>
<dbReference type="GO" id="GO:0046872">
    <property type="term" value="F:metal ion binding"/>
    <property type="evidence" value="ECO:0007669"/>
    <property type="project" value="UniProtKB-KW"/>
</dbReference>
<dbReference type="RefSeq" id="WP_124784003.1">
    <property type="nucleotide sequence ID" value="NZ_CP034171.1"/>
</dbReference>
<evidence type="ECO:0000256" key="3">
    <source>
        <dbReference type="ARBA" id="ARBA00022723"/>
    </source>
</evidence>
<comment type="cofactor">
    <cofactor evidence="1">
        <name>Mg(2+)</name>
        <dbReference type="ChEBI" id="CHEBI:18420"/>
    </cofactor>
</comment>
<dbReference type="InterPro" id="IPR028629">
    <property type="entry name" value="Cas9"/>
</dbReference>
<keyword evidence="3" id="KW-0479">Metal-binding</keyword>
<evidence type="ECO:0000313" key="15">
    <source>
        <dbReference type="EMBL" id="AZI19762.1"/>
    </source>
</evidence>
<keyword evidence="4 12" id="KW-0255">Endonuclease</keyword>
<dbReference type="GO" id="GO:0004519">
    <property type="term" value="F:endonuclease activity"/>
    <property type="evidence" value="ECO:0007669"/>
    <property type="project" value="UniProtKB-UniRule"/>
</dbReference>
<evidence type="ECO:0000256" key="8">
    <source>
        <dbReference type="ARBA" id="ARBA00023118"/>
    </source>
</evidence>
<dbReference type="Gene3D" id="3.30.420.10">
    <property type="entry name" value="Ribonuclease H-like superfamily/Ribonuclease H"/>
    <property type="match status" value="1"/>
</dbReference>
<proteinExistence type="predicted"/>
<dbReference type="NCBIfam" id="TIGR01865">
    <property type="entry name" value="cas_Csn1"/>
    <property type="match status" value="1"/>
</dbReference>
<dbReference type="GO" id="GO:0003723">
    <property type="term" value="F:RNA binding"/>
    <property type="evidence" value="ECO:0007669"/>
    <property type="project" value="UniProtKB-UniRule"/>
</dbReference>
<reference evidence="16" key="1">
    <citation type="submission" date="2018-11" db="EMBL/GenBank/DDBJ databases">
        <title>Proposal to divide the Flavobacteriaceae and reorganize its genera based on Amino Acid Identity values calculated from whole genome sequences.</title>
        <authorList>
            <person name="Nicholson A.C."/>
            <person name="Gulvik C.A."/>
            <person name="Whitney A.M."/>
            <person name="Humrighouse B.W."/>
            <person name="Bell M."/>
            <person name="Holmes B."/>
            <person name="Steigerwalt A.B."/>
            <person name="Villarma A."/>
            <person name="Sheth M."/>
            <person name="Batra D."/>
            <person name="Pryor J."/>
            <person name="Bernardet J.-F."/>
            <person name="Hugo C."/>
            <person name="Kampfer P."/>
            <person name="Newman J.D."/>
            <person name="McQuiston J.R."/>
        </authorList>
    </citation>
    <scope>NUCLEOTIDE SEQUENCE [LARGE SCALE GENOMIC DNA]</scope>
    <source>
        <strain evidence="16">H4753</strain>
    </source>
</reference>
<evidence type="ECO:0000256" key="13">
    <source>
        <dbReference type="SAM" id="Coils"/>
    </source>
</evidence>
<dbReference type="Pfam" id="PF13395">
    <property type="entry name" value="HNH_4"/>
    <property type="match status" value="1"/>
</dbReference>
<sequence>MSEYQKFFNDKKREYRKQPKLIDRIKEFLINEFKIEEKELAKLYHPSMIDIYPSSEEQVFLNTPKTSAFKNPMAYKTLYKLRHVINHLIEKGLIDSDTKIVLEVARELNDKNRRAAIEDYQRVREKENLEYAIAITELIKDRDFTGYANPKNQVDREKFRLWTEQTNMDDDKLKEIYATKDDVKKYRLWKEQNAVCMYTGKIIKLTDLFDKNIIDFEHTIPRSKSFDNSLANLTVCFANYNRAIKKNRIPTELPNYQEDSAGYQAIEPRLEKWQKKIESLEQQIDSQVMKSKTAIDKETKDNAIRRRHFLKMELDYWINKVDRFTREDVPLGFKNSQLVDTQLISKYAFHYLKTVFNQVDVVKGTTTSEFRKIYGIQAKDEEKDRGKHSHHAVDAAVLTLLPSSAKRKEILQKKYEFEETHPNKQYHELPFEGFNYAIIQKIEKEILINNLVDQERTLAPAKKFVRKRGRIEYLKDKNGIILRDELGNKIRFLKVIQ</sequence>
<dbReference type="GO" id="GO:0003677">
    <property type="term" value="F:DNA binding"/>
    <property type="evidence" value="ECO:0007669"/>
    <property type="project" value="UniProtKB-UniRule"/>
</dbReference>
<organism evidence="15 16">
    <name type="scientific">Chryseobacterium taklimakanense</name>
    <dbReference type="NCBI Taxonomy" id="536441"/>
    <lineage>
        <taxon>Bacteria</taxon>
        <taxon>Pseudomonadati</taxon>
        <taxon>Bacteroidota</taxon>
        <taxon>Flavobacteriia</taxon>
        <taxon>Flavobacteriales</taxon>
        <taxon>Weeksellaceae</taxon>
        <taxon>Chryseobacterium group</taxon>
        <taxon>Chryseobacterium</taxon>
    </lineage>
</organism>
<dbReference type="InterPro" id="IPR033114">
    <property type="entry name" value="HNH_CAS9"/>
</dbReference>
<keyword evidence="5 12" id="KW-0378">Hydrolase</keyword>
<evidence type="ECO:0000256" key="1">
    <source>
        <dbReference type="ARBA" id="ARBA00001946"/>
    </source>
</evidence>
<evidence type="ECO:0000256" key="12">
    <source>
        <dbReference type="PROSITE-ProRule" id="PRU01085"/>
    </source>
</evidence>
<evidence type="ECO:0000256" key="10">
    <source>
        <dbReference type="ARBA" id="ARBA00023211"/>
    </source>
</evidence>
<name>A0A3G8WF65_9FLAO</name>